<dbReference type="Gene3D" id="3.20.20.70">
    <property type="entry name" value="Aldolase class I"/>
    <property type="match status" value="1"/>
</dbReference>
<name>A0A0N4VFR1_ENTVE</name>
<dbReference type="AlphaFoldDB" id="A0A0N4VFR1"/>
<dbReference type="GO" id="GO:0003676">
    <property type="term" value="F:nucleic acid binding"/>
    <property type="evidence" value="ECO:0007669"/>
    <property type="project" value="InterPro"/>
</dbReference>
<dbReference type="PROSITE" id="PS00092">
    <property type="entry name" value="N6_MTASE"/>
    <property type="match status" value="1"/>
</dbReference>
<dbReference type="EMBL" id="UXUI01009745">
    <property type="protein sequence ID" value="VDD94247.1"/>
    <property type="molecule type" value="Genomic_DNA"/>
</dbReference>
<evidence type="ECO:0000313" key="5">
    <source>
        <dbReference type="WBParaSite" id="EVEC_0000958801-mRNA-1"/>
    </source>
</evidence>
<dbReference type="CDD" id="cd02440">
    <property type="entry name" value="AdoMet_MTases"/>
    <property type="match status" value="1"/>
</dbReference>
<sequence>MTKKKKHLEWFLSDLETFETPKVWLEQYATGAEMAVSILETIDGNGHIRDCTVADLGCGCGVFMLGAVECGALYSLGLEIDSDAIKICKRNIEQVDFGKVTEVLNIDVIKSIAAVRGILFDTVITNPPFGTKNNAGSDVKFVEAGMSLLRDGGHLYSLHKTSTRKFILKSARKWQNIKAESTGAVEKQVKEMDYTDSVAVDDSNVIRIQPSCSRRPTLEINKDSVNLELQKIPKMVAAPMVRYSKLPFRLLVRKYSADVVFTPMIHAKNFIASEKCRNSEFTTCKEDRSSIVQFASNDPDEFSSAAMLVSRDGYGSSLLSNPELIADIVAHTRRRVSETNYSVSIKLRICEDLRQTIELCRRVEKIGASFIVVHGRTVSQKCEAPNYKAIKGVKSAVGIPVFANGGVNSYRQVLQVAEFTNADGIMCGSGLLENPAMFAGHEFTPLQCVKDWVQLTAEHGLQFDLFHQHLIFMLRRILPANQRIFFNNLCSRAAVTDYLVANIF</sequence>
<dbReference type="SUPFAM" id="SSF53335">
    <property type="entry name" value="S-adenosyl-L-methionine-dependent methyltransferases"/>
    <property type="match status" value="1"/>
</dbReference>
<proteinExistence type="predicted"/>
<dbReference type="PANTHER" id="PTHR11082">
    <property type="entry name" value="TRNA-DIHYDROURIDINE SYNTHASE"/>
    <property type="match status" value="1"/>
</dbReference>
<evidence type="ECO:0000259" key="2">
    <source>
        <dbReference type="Pfam" id="PF05175"/>
    </source>
</evidence>
<evidence type="ECO:0000313" key="4">
    <source>
        <dbReference type="Proteomes" id="UP000274131"/>
    </source>
</evidence>
<dbReference type="InterPro" id="IPR007848">
    <property type="entry name" value="Small_mtfrase_dom"/>
</dbReference>
<gene>
    <name evidence="3" type="ORF">EVEC_LOCUS8998</name>
</gene>
<dbReference type="CDD" id="cd02801">
    <property type="entry name" value="DUS_like_FMN"/>
    <property type="match status" value="1"/>
</dbReference>
<dbReference type="Gene3D" id="3.40.50.150">
    <property type="entry name" value="Vaccinia Virus protein VP39"/>
    <property type="match status" value="1"/>
</dbReference>
<dbReference type="Proteomes" id="UP000274131">
    <property type="component" value="Unassembled WGS sequence"/>
</dbReference>
<dbReference type="WBParaSite" id="EVEC_0000958801-mRNA-1">
    <property type="protein sequence ID" value="EVEC_0000958801-mRNA-1"/>
    <property type="gene ID" value="EVEC_0000958801"/>
</dbReference>
<dbReference type="Pfam" id="PF05175">
    <property type="entry name" value="MTS"/>
    <property type="match status" value="1"/>
</dbReference>
<dbReference type="InterPro" id="IPR029063">
    <property type="entry name" value="SAM-dependent_MTases_sf"/>
</dbReference>
<reference evidence="3 4" key="2">
    <citation type="submission" date="2018-10" db="EMBL/GenBank/DDBJ databases">
        <authorList>
            <consortium name="Pathogen Informatics"/>
        </authorList>
    </citation>
    <scope>NUCLEOTIDE SEQUENCE [LARGE SCALE GENOMIC DNA]</scope>
</reference>
<dbReference type="GO" id="GO:0008757">
    <property type="term" value="F:S-adenosylmethionine-dependent methyltransferase activity"/>
    <property type="evidence" value="ECO:0007669"/>
    <property type="project" value="UniProtKB-ARBA"/>
</dbReference>
<reference evidence="5" key="1">
    <citation type="submission" date="2017-02" db="UniProtKB">
        <authorList>
            <consortium name="WormBaseParasite"/>
        </authorList>
    </citation>
    <scope>IDENTIFICATION</scope>
</reference>
<protein>
    <submittedName>
        <fullName evidence="5">MTS domain-containing protein</fullName>
    </submittedName>
</protein>
<evidence type="ECO:0000313" key="3">
    <source>
        <dbReference type="EMBL" id="VDD94247.1"/>
    </source>
</evidence>
<dbReference type="STRING" id="51028.A0A0N4VFR1"/>
<dbReference type="InterPro" id="IPR035587">
    <property type="entry name" value="DUS-like_FMN-bd"/>
</dbReference>
<dbReference type="SUPFAM" id="SSF51395">
    <property type="entry name" value="FMN-linked oxidoreductases"/>
    <property type="match status" value="1"/>
</dbReference>
<dbReference type="OrthoDB" id="9977870at2759"/>
<evidence type="ECO:0000259" key="1">
    <source>
        <dbReference type="Pfam" id="PF01207"/>
    </source>
</evidence>
<dbReference type="GO" id="GO:0017150">
    <property type="term" value="F:tRNA dihydrouridine synthase activity"/>
    <property type="evidence" value="ECO:0007669"/>
    <property type="project" value="TreeGrafter"/>
</dbReference>
<keyword evidence="4" id="KW-1185">Reference proteome</keyword>
<accession>A0A0N4VFR1</accession>
<dbReference type="GO" id="GO:0032259">
    <property type="term" value="P:methylation"/>
    <property type="evidence" value="ECO:0007669"/>
    <property type="project" value="InterPro"/>
</dbReference>
<dbReference type="Pfam" id="PF01207">
    <property type="entry name" value="Dus"/>
    <property type="match status" value="1"/>
</dbReference>
<dbReference type="PANTHER" id="PTHR11082:SF31">
    <property type="entry name" value="TRNA-DIHYDROURIDINE(20A_20B) SYNTHASE [NAD(P)+]-LIKE"/>
    <property type="match status" value="1"/>
</dbReference>
<organism evidence="5">
    <name type="scientific">Enterobius vermicularis</name>
    <name type="common">Human pinworm</name>
    <dbReference type="NCBI Taxonomy" id="51028"/>
    <lineage>
        <taxon>Eukaryota</taxon>
        <taxon>Metazoa</taxon>
        <taxon>Ecdysozoa</taxon>
        <taxon>Nematoda</taxon>
        <taxon>Chromadorea</taxon>
        <taxon>Rhabditida</taxon>
        <taxon>Spirurina</taxon>
        <taxon>Oxyuridomorpha</taxon>
        <taxon>Oxyuroidea</taxon>
        <taxon>Oxyuridae</taxon>
        <taxon>Enterobius</taxon>
    </lineage>
</organism>
<dbReference type="InterPro" id="IPR013785">
    <property type="entry name" value="Aldolase_TIM"/>
</dbReference>
<feature type="domain" description="Methyltransferase small" evidence="2">
    <location>
        <begin position="41"/>
        <end position="158"/>
    </location>
</feature>
<dbReference type="InterPro" id="IPR002052">
    <property type="entry name" value="DNA_methylase_N6_adenine_CS"/>
</dbReference>
<feature type="domain" description="DUS-like FMN-binding" evidence="1">
    <location>
        <begin position="237"/>
        <end position="470"/>
    </location>
</feature>